<gene>
    <name evidence="7" type="ORF">METZ01_LOCUS341719</name>
</gene>
<evidence type="ECO:0000256" key="1">
    <source>
        <dbReference type="ARBA" id="ARBA00004533"/>
    </source>
</evidence>
<keyword evidence="5" id="KW-0472">Membrane</keyword>
<dbReference type="CDD" id="cd07984">
    <property type="entry name" value="LPLAT_LABLAT-like"/>
    <property type="match status" value="1"/>
</dbReference>
<evidence type="ECO:0000256" key="4">
    <source>
        <dbReference type="ARBA" id="ARBA00022679"/>
    </source>
</evidence>
<dbReference type="GO" id="GO:0008610">
    <property type="term" value="P:lipid biosynthetic process"/>
    <property type="evidence" value="ECO:0007669"/>
    <property type="project" value="UniProtKB-ARBA"/>
</dbReference>
<protein>
    <recommendedName>
        <fullName evidence="8">Lipid A biosynthesis acyltransferase</fullName>
    </recommendedName>
</protein>
<keyword evidence="4" id="KW-0808">Transferase</keyword>
<dbReference type="GO" id="GO:1901137">
    <property type="term" value="P:carbohydrate derivative biosynthetic process"/>
    <property type="evidence" value="ECO:0007669"/>
    <property type="project" value="UniProtKB-ARBA"/>
</dbReference>
<dbReference type="GO" id="GO:0016746">
    <property type="term" value="F:acyltransferase activity"/>
    <property type="evidence" value="ECO:0007669"/>
    <property type="project" value="UniProtKB-KW"/>
</dbReference>
<keyword evidence="3" id="KW-0997">Cell inner membrane</keyword>
<keyword evidence="6" id="KW-0012">Acyltransferase</keyword>
<keyword evidence="2" id="KW-1003">Cell membrane</keyword>
<dbReference type="PANTHER" id="PTHR30606:SF10">
    <property type="entry name" value="PHOSPHATIDYLINOSITOL MANNOSIDE ACYLTRANSFERASE"/>
    <property type="match status" value="1"/>
</dbReference>
<dbReference type="GO" id="GO:0005886">
    <property type="term" value="C:plasma membrane"/>
    <property type="evidence" value="ECO:0007669"/>
    <property type="project" value="UniProtKB-SubCell"/>
</dbReference>
<proteinExistence type="predicted"/>
<comment type="subcellular location">
    <subcellularLocation>
        <location evidence="1">Cell inner membrane</location>
    </subcellularLocation>
</comment>
<organism evidence="7">
    <name type="scientific">marine metagenome</name>
    <dbReference type="NCBI Taxonomy" id="408172"/>
    <lineage>
        <taxon>unclassified sequences</taxon>
        <taxon>metagenomes</taxon>
        <taxon>ecological metagenomes</taxon>
    </lineage>
</organism>
<evidence type="ECO:0000256" key="2">
    <source>
        <dbReference type="ARBA" id="ARBA00022475"/>
    </source>
</evidence>
<evidence type="ECO:0000256" key="3">
    <source>
        <dbReference type="ARBA" id="ARBA00022519"/>
    </source>
</evidence>
<dbReference type="EMBL" id="UINC01116842">
    <property type="protein sequence ID" value="SVC88865.1"/>
    <property type="molecule type" value="Genomic_DNA"/>
</dbReference>
<feature type="non-terminal residue" evidence="7">
    <location>
        <position position="1"/>
    </location>
</feature>
<evidence type="ECO:0000256" key="5">
    <source>
        <dbReference type="ARBA" id="ARBA00023136"/>
    </source>
</evidence>
<accession>A0A382QVF9</accession>
<dbReference type="InterPro" id="IPR004960">
    <property type="entry name" value="LipA_acyltrans"/>
</dbReference>
<sequence>KATTLINLKLCFSQKSDKEIKKLTRLSLSETSKAFFESGKNWVTYPTRNINSIIEVEGLNYLNRSLDLKRGVILFTPHLGNIEVIIKYLSSNFTCTFPYSEIKTSTAESFIKTARESMGATMVNTSISGVRKLIDSLNNGKIIAIACDQVPAIKSGIHSNFFGVKALTMTLVVRLALKTKSPCHSISCIRKKNGKGFQIYFSNAINKLNFLDVQEGVNHMNSQLEKCIMRAPEQYAWEYKRFKKNLIKSPY</sequence>
<evidence type="ECO:0000256" key="6">
    <source>
        <dbReference type="ARBA" id="ARBA00023315"/>
    </source>
</evidence>
<dbReference type="AlphaFoldDB" id="A0A382QVF9"/>
<evidence type="ECO:0000313" key="7">
    <source>
        <dbReference type="EMBL" id="SVC88865.1"/>
    </source>
</evidence>
<name>A0A382QVF9_9ZZZZ</name>
<evidence type="ECO:0008006" key="8">
    <source>
        <dbReference type="Google" id="ProtNLM"/>
    </source>
</evidence>
<dbReference type="Pfam" id="PF03279">
    <property type="entry name" value="Lip_A_acyltrans"/>
    <property type="match status" value="1"/>
</dbReference>
<reference evidence="7" key="1">
    <citation type="submission" date="2018-05" db="EMBL/GenBank/DDBJ databases">
        <authorList>
            <person name="Lanie J.A."/>
            <person name="Ng W.-L."/>
            <person name="Kazmierczak K.M."/>
            <person name="Andrzejewski T.M."/>
            <person name="Davidsen T.M."/>
            <person name="Wayne K.J."/>
            <person name="Tettelin H."/>
            <person name="Glass J.I."/>
            <person name="Rusch D."/>
            <person name="Podicherti R."/>
            <person name="Tsui H.-C.T."/>
            <person name="Winkler M.E."/>
        </authorList>
    </citation>
    <scope>NUCLEOTIDE SEQUENCE</scope>
</reference>
<dbReference type="PANTHER" id="PTHR30606">
    <property type="entry name" value="LIPID A BIOSYNTHESIS LAUROYL ACYLTRANSFERASE"/>
    <property type="match status" value="1"/>
</dbReference>